<dbReference type="GO" id="GO:0006654">
    <property type="term" value="P:phosphatidic acid biosynthetic process"/>
    <property type="evidence" value="ECO:0007669"/>
    <property type="project" value="TreeGrafter"/>
</dbReference>
<keyword evidence="4" id="KW-1133">Transmembrane helix</keyword>
<dbReference type="OrthoDB" id="9803035at2"/>
<feature type="domain" description="Phospholipid/glycerol acyltransferase" evidence="5">
    <location>
        <begin position="79"/>
        <end position="194"/>
    </location>
</feature>
<evidence type="ECO:0000256" key="1">
    <source>
        <dbReference type="ARBA" id="ARBA00005189"/>
    </source>
</evidence>
<comment type="caution">
    <text evidence="6">The sequence shown here is derived from an EMBL/GenBank/DDBJ whole genome shotgun (WGS) entry which is preliminary data.</text>
</comment>
<dbReference type="SUPFAM" id="SSF69593">
    <property type="entry name" value="Glycerol-3-phosphate (1)-acyltransferase"/>
    <property type="match status" value="1"/>
</dbReference>
<evidence type="ECO:0000256" key="4">
    <source>
        <dbReference type="SAM" id="Phobius"/>
    </source>
</evidence>
<keyword evidence="4" id="KW-0812">Transmembrane</keyword>
<dbReference type="RefSeq" id="WP_111599492.1">
    <property type="nucleotide sequence ID" value="NZ_QLLL01000008.1"/>
</dbReference>
<name>A0A327Q7K5_9BACT</name>
<evidence type="ECO:0000256" key="2">
    <source>
        <dbReference type="ARBA" id="ARBA00022679"/>
    </source>
</evidence>
<comment type="pathway">
    <text evidence="1">Lipid metabolism.</text>
</comment>
<dbReference type="AlphaFoldDB" id="A0A327Q7K5"/>
<evidence type="ECO:0000259" key="5">
    <source>
        <dbReference type="SMART" id="SM00563"/>
    </source>
</evidence>
<reference evidence="6 7" key="1">
    <citation type="submission" date="2018-06" db="EMBL/GenBank/DDBJ databases">
        <title>Genomic Encyclopedia of Archaeal and Bacterial Type Strains, Phase II (KMG-II): from individual species to whole genera.</title>
        <authorList>
            <person name="Goeker M."/>
        </authorList>
    </citation>
    <scope>NUCLEOTIDE SEQUENCE [LARGE SCALE GENOMIC DNA]</scope>
    <source>
        <strain evidence="6 7">DSM 23857</strain>
    </source>
</reference>
<dbReference type="Pfam" id="PF01553">
    <property type="entry name" value="Acyltransferase"/>
    <property type="match status" value="1"/>
</dbReference>
<evidence type="ECO:0000313" key="7">
    <source>
        <dbReference type="Proteomes" id="UP000249547"/>
    </source>
</evidence>
<gene>
    <name evidence="6" type="ORF">LX64_04073</name>
</gene>
<protein>
    <submittedName>
        <fullName evidence="6">1-acyl-sn-glycerol-3-phosphate acyltransferase</fullName>
    </submittedName>
</protein>
<dbReference type="InterPro" id="IPR002123">
    <property type="entry name" value="Plipid/glycerol_acylTrfase"/>
</dbReference>
<dbReference type="SMART" id="SM00563">
    <property type="entry name" value="PlsC"/>
    <property type="match status" value="1"/>
</dbReference>
<evidence type="ECO:0000313" key="6">
    <source>
        <dbReference type="EMBL" id="RAJ00370.1"/>
    </source>
</evidence>
<keyword evidence="3 6" id="KW-0012">Acyltransferase</keyword>
<dbReference type="PANTHER" id="PTHR10434:SF11">
    <property type="entry name" value="1-ACYL-SN-GLYCEROL-3-PHOSPHATE ACYLTRANSFERASE"/>
    <property type="match status" value="1"/>
</dbReference>
<accession>A0A327Q7K5</accession>
<organism evidence="6 7">
    <name type="scientific">Chitinophaga skermanii</name>
    <dbReference type="NCBI Taxonomy" id="331697"/>
    <lineage>
        <taxon>Bacteria</taxon>
        <taxon>Pseudomonadati</taxon>
        <taxon>Bacteroidota</taxon>
        <taxon>Chitinophagia</taxon>
        <taxon>Chitinophagales</taxon>
        <taxon>Chitinophagaceae</taxon>
        <taxon>Chitinophaga</taxon>
    </lineage>
</organism>
<feature type="transmembrane region" description="Helical" evidence="4">
    <location>
        <begin position="45"/>
        <end position="65"/>
    </location>
</feature>
<keyword evidence="7" id="KW-1185">Reference proteome</keyword>
<dbReference type="EMBL" id="QLLL01000008">
    <property type="protein sequence ID" value="RAJ00370.1"/>
    <property type="molecule type" value="Genomic_DNA"/>
</dbReference>
<proteinExistence type="predicted"/>
<feature type="transmembrane region" description="Helical" evidence="4">
    <location>
        <begin position="12"/>
        <end position="33"/>
    </location>
</feature>
<evidence type="ECO:0000256" key="3">
    <source>
        <dbReference type="ARBA" id="ARBA00023315"/>
    </source>
</evidence>
<dbReference type="CDD" id="cd07989">
    <property type="entry name" value="LPLAT_AGPAT-like"/>
    <property type="match status" value="1"/>
</dbReference>
<dbReference type="Proteomes" id="UP000249547">
    <property type="component" value="Unassembled WGS sequence"/>
</dbReference>
<sequence length="251" mass="28913">MKWFRNILGRVYAVYGIIIFVVTMLIMIFPIWLISFLPDPKKTAVFLNLARFWMGFYLPMVFCPVKRKGLHHFKKGQNYVVVVNHNSLLDVPVTSPGVPGPNKTLAKKEFAKIPLFGILYKIGSVLVDRNDEKSRKDSLEHMKAVLDMGMHMLLFPEGTRNRTEYPLKSFYNGAFILAIETQKPIMVGIVFNTRKILTPGKFFYAIPHAIQFHFLPPIETTGLTLEDLPALKEKIFVMMWDYYDQHAAQLA</sequence>
<keyword evidence="4" id="KW-0472">Membrane</keyword>
<dbReference type="PANTHER" id="PTHR10434">
    <property type="entry name" value="1-ACYL-SN-GLYCEROL-3-PHOSPHATE ACYLTRANSFERASE"/>
    <property type="match status" value="1"/>
</dbReference>
<dbReference type="GO" id="GO:0003841">
    <property type="term" value="F:1-acylglycerol-3-phosphate O-acyltransferase activity"/>
    <property type="evidence" value="ECO:0007669"/>
    <property type="project" value="TreeGrafter"/>
</dbReference>
<keyword evidence="2 6" id="KW-0808">Transferase</keyword>